<geneLocation type="plasmid" evidence="2">
    <name>pF8475</name>
</geneLocation>
<feature type="compositionally biased region" description="Polar residues" evidence="1">
    <location>
        <begin position="178"/>
        <end position="199"/>
    </location>
</feature>
<accession>A0A6C8YZZ7</accession>
<evidence type="ECO:0000256" key="1">
    <source>
        <dbReference type="SAM" id="MobiDB-lite"/>
    </source>
</evidence>
<gene>
    <name evidence="11" type="ORF">AU613_25760</name>
    <name evidence="5" type="ORF">G0K70_18085</name>
    <name evidence="4" type="ORF">G0K78_21320</name>
    <name evidence="6" type="ORF">G0L07_11795</name>
    <name evidence="7" type="ORF">G0L24_20035</name>
    <name evidence="8" type="ORF">G1O83_23730</name>
    <name evidence="10" type="ORF">G9C49_004270</name>
    <name evidence="9" type="ORF">GTH89_21505</name>
</gene>
<dbReference type="EMBL" id="KP899804">
    <property type="protein sequence ID" value="AKJ19924.1"/>
    <property type="molecule type" value="Genomic_DNA"/>
</dbReference>
<evidence type="ECO:0000313" key="11">
    <source>
        <dbReference type="EMBL" id="MIT52236.1"/>
    </source>
</evidence>
<evidence type="ECO:0008006" key="12">
    <source>
        <dbReference type="Google" id="ProtNLM"/>
    </source>
</evidence>
<evidence type="ECO:0000313" key="3">
    <source>
        <dbReference type="EMBL" id="AKJ20123.1"/>
    </source>
</evidence>
<sequence>MTKKSEKENDRIQISAFWLSERQSPYAYNFLKKNALTHRGEQISLIRSAITTGLVLNNLFPELSSFINGLNERLTAADLNRFFNDEFNKDKLNNENLKEQISFMLDSKFNELFSMINGCDFSKATFSTTSQSDVSETLKAERVRDQRLELIPKELTVNPKPETLEILTPIESAKKNDSGLNTSHGSAAVSASQSENTVLSEHAQIQGVTRKPKKKANANLANLAK</sequence>
<dbReference type="EMBL" id="DAANHM010000037">
    <property type="protein sequence ID" value="HAC9896324.1"/>
    <property type="molecule type" value="Genomic_DNA"/>
</dbReference>
<proteinExistence type="predicted"/>
<dbReference type="EMBL" id="KP899805">
    <property type="protein sequence ID" value="AKJ20123.1"/>
    <property type="molecule type" value="Genomic_DNA"/>
</dbReference>
<keyword evidence="3" id="KW-0614">Plasmid</keyword>
<evidence type="ECO:0000313" key="10">
    <source>
        <dbReference type="EMBL" id="HAF0254252.1"/>
    </source>
</evidence>
<evidence type="ECO:0000313" key="8">
    <source>
        <dbReference type="EMBL" id="HAD3314420.1"/>
    </source>
</evidence>
<evidence type="ECO:0000313" key="6">
    <source>
        <dbReference type="EMBL" id="HAC9822447.1"/>
    </source>
</evidence>
<dbReference type="EMBL" id="RSUA01000093">
    <property type="protein sequence ID" value="MIT52236.1"/>
    <property type="molecule type" value="Genomic_DNA"/>
</dbReference>
<evidence type="ECO:0000313" key="2">
    <source>
        <dbReference type="EMBL" id="AKJ19924.1"/>
    </source>
</evidence>
<dbReference type="PATRIC" id="fig|28901.787.peg.1340"/>
<name>A0A0G3B238_SALTM</name>
<evidence type="ECO:0000313" key="5">
    <source>
        <dbReference type="EMBL" id="HAC9692542.1"/>
    </source>
</evidence>
<dbReference type="EMBL" id="DAANFW010000018">
    <property type="protein sequence ID" value="HAC9692542.1"/>
    <property type="molecule type" value="Genomic_DNA"/>
</dbReference>
<evidence type="ECO:0000313" key="7">
    <source>
        <dbReference type="EMBL" id="HAC9896324.1"/>
    </source>
</evidence>
<protein>
    <recommendedName>
        <fullName evidence="12">ParR</fullName>
    </recommendedName>
</protein>
<dbReference type="EMBL" id="DAAOJG010000030">
    <property type="protein sequence ID" value="HAD3314420.1"/>
    <property type="molecule type" value="Genomic_DNA"/>
</dbReference>
<feature type="region of interest" description="Disordered" evidence="1">
    <location>
        <begin position="174"/>
        <end position="225"/>
    </location>
</feature>
<reference evidence="6" key="4">
    <citation type="submission" date="2019-08" db="EMBL/GenBank/DDBJ databases">
        <authorList>
            <consortium name="NCBI Pathogen Detection Project"/>
        </authorList>
    </citation>
    <scope>NUCLEOTIDE SEQUENCE</scope>
    <source>
        <strain evidence="10">2011-60-876-1</strain>
        <strain evidence="9">373DRC</strain>
        <strain evidence="6">D14916</strain>
        <strain evidence="7">I32</strain>
        <strain evidence="4">S05012-15</strain>
        <strain evidence="5">S05117-15</strain>
        <strain evidence="8">Typhimurium</strain>
    </source>
</reference>
<geneLocation type="plasmid" evidence="3">
    <name>p109/9</name>
</geneLocation>
<reference evidence="4" key="2">
    <citation type="journal article" date="2018" name="Genome Biol.">
        <title>SKESA: strategic k-mer extension for scrupulous assemblies.</title>
        <authorList>
            <person name="Souvorov A."/>
            <person name="Agarwala R."/>
            <person name="Lipman D.J."/>
        </authorList>
    </citation>
    <scope>NUCLEOTIDE SEQUENCE</scope>
    <source>
        <strain evidence="10">2011-60-876-1</strain>
        <strain evidence="9">373DRC</strain>
        <strain evidence="6">D14916</strain>
        <strain evidence="7">I32</strain>
        <strain evidence="4">S05012-15</strain>
        <strain evidence="5">S05117-15</strain>
        <strain evidence="8">Typhimurium</strain>
    </source>
</reference>
<dbReference type="EMBL" id="DAATVE010000034">
    <property type="protein sequence ID" value="HAF0254252.1"/>
    <property type="molecule type" value="Genomic_DNA"/>
</dbReference>
<reference evidence="11" key="3">
    <citation type="submission" date="2018-08" db="EMBL/GenBank/DDBJ databases">
        <authorList>
            <person name="Ashton P.M."/>
            <person name="Dallman T."/>
            <person name="Nair S."/>
            <person name="De Pinna E."/>
            <person name="Peters T."/>
            <person name="Grant K."/>
        </authorList>
    </citation>
    <scope>NUCLEOTIDE SEQUENCE [LARGE SCALE GENOMIC DNA]</scope>
    <source>
        <strain evidence="11">29290</strain>
    </source>
</reference>
<dbReference type="Proteomes" id="UP000885258">
    <property type="component" value="Unassembled WGS sequence"/>
</dbReference>
<reference evidence="3" key="1">
    <citation type="submission" date="2015-03" db="EMBL/GenBank/DDBJ databases">
        <title>Complete genome sequences of four Salmonella Typhimurium IncHI1 plasmids and their characteristics.</title>
        <authorList>
            <person name="Kubasova T."/>
            <person name="Matiasovicova J."/>
            <person name="Cejkova D."/>
            <person name="Sekelova Z."/>
            <person name="Polansky O."/>
            <person name="Medvecky M."/>
            <person name="Rychlik I."/>
            <person name="Juricova H."/>
        </authorList>
    </citation>
    <scope>NUCLEOTIDE SEQUENCE</scope>
    <source>
        <strain evidence="3">109/9</strain>
        <strain evidence="2">F8475</strain>
        <plasmid evidence="3">p109/9</plasmid>
        <plasmid evidence="2">pF8475</plasmid>
    </source>
</reference>
<dbReference type="EMBL" id="DAATUV010000037">
    <property type="protein sequence ID" value="HAF0198268.1"/>
    <property type="molecule type" value="Genomic_DNA"/>
</dbReference>
<dbReference type="EMBL" id="DAANFV010000021">
    <property type="protein sequence ID" value="HAC9688106.1"/>
    <property type="molecule type" value="Genomic_DNA"/>
</dbReference>
<evidence type="ECO:0000313" key="9">
    <source>
        <dbReference type="EMBL" id="HAF0198268.1"/>
    </source>
</evidence>
<dbReference type="RefSeq" id="WP_000163156.1">
    <property type="nucleotide sequence ID" value="NZ_CBDFRU010000021.1"/>
</dbReference>
<organism evidence="3">
    <name type="scientific">Salmonella typhimurium</name>
    <dbReference type="NCBI Taxonomy" id="90371"/>
    <lineage>
        <taxon>Bacteria</taxon>
        <taxon>Pseudomonadati</taxon>
        <taxon>Pseudomonadota</taxon>
        <taxon>Gammaproteobacteria</taxon>
        <taxon>Enterobacterales</taxon>
        <taxon>Enterobacteriaceae</taxon>
        <taxon>Salmonella</taxon>
    </lineage>
</organism>
<dbReference type="AlphaFoldDB" id="A0A0G3B238"/>
<dbReference type="EMBL" id="DAANGX010000034">
    <property type="protein sequence ID" value="HAC9822447.1"/>
    <property type="molecule type" value="Genomic_DNA"/>
</dbReference>
<evidence type="ECO:0000313" key="4">
    <source>
        <dbReference type="EMBL" id="HAC9688106.1"/>
    </source>
</evidence>
<accession>A0A0G3B238</accession>